<protein>
    <submittedName>
        <fullName evidence="2">Putative glyoxalase superfamily protein PhnB</fullName>
    </submittedName>
</protein>
<dbReference type="Gene3D" id="3.30.720.120">
    <property type="match status" value="1"/>
</dbReference>
<dbReference type="InterPro" id="IPR029068">
    <property type="entry name" value="Glyas_Bleomycin-R_OHBP_Dase"/>
</dbReference>
<dbReference type="PROSITE" id="PS51819">
    <property type="entry name" value="VOC"/>
    <property type="match status" value="1"/>
</dbReference>
<sequence>MQITGAAISLNVDDVATSAAFLKQHFGFREEMAADGFVSLARDDLGFNVIFLRTGLASLKPDSLRDQPAAGLILAFVVADIDGEYTRVQREGVEITTPIETEPWGERYFQVTDPNGVVVQLVQWMTQPTTQE</sequence>
<name>A0A7W7WNY4_9ACTN</name>
<dbReference type="RefSeq" id="WP_184534259.1">
    <property type="nucleotide sequence ID" value="NZ_JACHJW010000001.1"/>
</dbReference>
<organism evidence="2 3">
    <name type="scientific">Micromonospora polyrhachis</name>
    <dbReference type="NCBI Taxonomy" id="1282883"/>
    <lineage>
        <taxon>Bacteria</taxon>
        <taxon>Bacillati</taxon>
        <taxon>Actinomycetota</taxon>
        <taxon>Actinomycetes</taxon>
        <taxon>Micromonosporales</taxon>
        <taxon>Micromonosporaceae</taxon>
        <taxon>Micromonospora</taxon>
    </lineage>
</organism>
<feature type="domain" description="VOC" evidence="1">
    <location>
        <begin position="2"/>
        <end position="124"/>
    </location>
</feature>
<dbReference type="AlphaFoldDB" id="A0A7W7WNY4"/>
<reference evidence="2 3" key="1">
    <citation type="submission" date="2020-08" db="EMBL/GenBank/DDBJ databases">
        <title>Sequencing the genomes of 1000 actinobacteria strains.</title>
        <authorList>
            <person name="Klenk H.-P."/>
        </authorList>
    </citation>
    <scope>NUCLEOTIDE SEQUENCE [LARGE SCALE GENOMIC DNA]</scope>
    <source>
        <strain evidence="2 3">DSM 45886</strain>
    </source>
</reference>
<gene>
    <name evidence="2" type="ORF">FHR38_001845</name>
</gene>
<evidence type="ECO:0000313" key="3">
    <source>
        <dbReference type="Proteomes" id="UP000578819"/>
    </source>
</evidence>
<dbReference type="PANTHER" id="PTHR36503">
    <property type="entry name" value="BLR2520 PROTEIN"/>
    <property type="match status" value="1"/>
</dbReference>
<accession>A0A7W7WNY4</accession>
<keyword evidence="3" id="KW-1185">Reference proteome</keyword>
<comment type="caution">
    <text evidence="2">The sequence shown here is derived from an EMBL/GenBank/DDBJ whole genome shotgun (WGS) entry which is preliminary data.</text>
</comment>
<dbReference type="SUPFAM" id="SSF54593">
    <property type="entry name" value="Glyoxalase/Bleomycin resistance protein/Dihydroxybiphenyl dioxygenase"/>
    <property type="match status" value="1"/>
</dbReference>
<dbReference type="EMBL" id="JACHJW010000001">
    <property type="protein sequence ID" value="MBB4958112.1"/>
    <property type="molecule type" value="Genomic_DNA"/>
</dbReference>
<dbReference type="InterPro" id="IPR037523">
    <property type="entry name" value="VOC_core"/>
</dbReference>
<proteinExistence type="predicted"/>
<dbReference type="Gene3D" id="3.30.720.110">
    <property type="match status" value="1"/>
</dbReference>
<evidence type="ECO:0000313" key="2">
    <source>
        <dbReference type="EMBL" id="MBB4958112.1"/>
    </source>
</evidence>
<dbReference type="PANTHER" id="PTHR36503:SF1">
    <property type="entry name" value="BLR2520 PROTEIN"/>
    <property type="match status" value="1"/>
</dbReference>
<dbReference type="Proteomes" id="UP000578819">
    <property type="component" value="Unassembled WGS sequence"/>
</dbReference>
<evidence type="ECO:0000259" key="1">
    <source>
        <dbReference type="PROSITE" id="PS51819"/>
    </source>
</evidence>
<dbReference type="InterPro" id="IPR004360">
    <property type="entry name" value="Glyas_Fos-R_dOase_dom"/>
</dbReference>
<dbReference type="Pfam" id="PF00903">
    <property type="entry name" value="Glyoxalase"/>
    <property type="match status" value="1"/>
</dbReference>